<feature type="region of interest" description="Disordered" evidence="13">
    <location>
        <begin position="919"/>
        <end position="942"/>
    </location>
</feature>
<evidence type="ECO:0000256" key="10">
    <source>
        <dbReference type="ARBA" id="ARBA00023136"/>
    </source>
</evidence>
<dbReference type="AlphaFoldDB" id="A0AAV5A0L3"/>
<name>A0AAV5A0L3_9AGAM</name>
<feature type="compositionally biased region" description="Polar residues" evidence="13">
    <location>
        <begin position="525"/>
        <end position="542"/>
    </location>
</feature>
<evidence type="ECO:0000256" key="11">
    <source>
        <dbReference type="ARBA" id="ARBA00030422"/>
    </source>
</evidence>
<feature type="region of interest" description="Disordered" evidence="13">
    <location>
        <begin position="1065"/>
        <end position="1087"/>
    </location>
</feature>
<feature type="transmembrane region" description="Helical" evidence="14">
    <location>
        <begin position="174"/>
        <end position="195"/>
    </location>
</feature>
<feature type="region of interest" description="Disordered" evidence="13">
    <location>
        <begin position="1218"/>
        <end position="1251"/>
    </location>
</feature>
<keyword evidence="8" id="KW-0811">Translocation</keyword>
<feature type="compositionally biased region" description="Low complexity" evidence="13">
    <location>
        <begin position="415"/>
        <end position="424"/>
    </location>
</feature>
<feature type="compositionally biased region" description="Polar residues" evidence="13">
    <location>
        <begin position="1065"/>
        <end position="1078"/>
    </location>
</feature>
<feature type="transmembrane region" description="Helical" evidence="14">
    <location>
        <begin position="322"/>
        <end position="341"/>
    </location>
</feature>
<dbReference type="Pfam" id="PF03656">
    <property type="entry name" value="Pam16"/>
    <property type="match status" value="1"/>
</dbReference>
<evidence type="ECO:0000256" key="6">
    <source>
        <dbReference type="ARBA" id="ARBA00022792"/>
    </source>
</evidence>
<reference evidence="15" key="1">
    <citation type="submission" date="2021-10" db="EMBL/GenBank/DDBJ databases">
        <title>De novo Genome Assembly of Clathrus columnatus (Basidiomycota, Fungi) Using Illumina and Nanopore Sequence Data.</title>
        <authorList>
            <person name="Ogiso-Tanaka E."/>
            <person name="Itagaki H."/>
            <person name="Hosoya T."/>
            <person name="Hosaka K."/>
        </authorList>
    </citation>
    <scope>NUCLEOTIDE SEQUENCE</scope>
    <source>
        <strain evidence="15">MO-923</strain>
    </source>
</reference>
<evidence type="ECO:0000313" key="15">
    <source>
        <dbReference type="EMBL" id="GJJ06560.1"/>
    </source>
</evidence>
<dbReference type="InterPro" id="IPR036869">
    <property type="entry name" value="J_dom_sf"/>
</dbReference>
<evidence type="ECO:0000256" key="5">
    <source>
        <dbReference type="ARBA" id="ARBA00022448"/>
    </source>
</evidence>
<comment type="caution">
    <text evidence="15">The sequence shown here is derived from an EMBL/GenBank/DDBJ whole genome shotgun (WGS) entry which is preliminary data.</text>
</comment>
<evidence type="ECO:0000256" key="8">
    <source>
        <dbReference type="ARBA" id="ARBA00023010"/>
    </source>
</evidence>
<dbReference type="PANTHER" id="PTHR12388">
    <property type="entry name" value="MITOCHONDRIA ASSOCIATED GRANULOCYTE MACROPHAGE CSF SIGNALING MOLECULE"/>
    <property type="match status" value="1"/>
</dbReference>
<feature type="compositionally biased region" description="Basic and acidic residues" evidence="13">
    <location>
        <begin position="725"/>
        <end position="742"/>
    </location>
</feature>
<dbReference type="GO" id="GO:0030150">
    <property type="term" value="P:protein import into mitochondrial matrix"/>
    <property type="evidence" value="ECO:0007669"/>
    <property type="project" value="InterPro"/>
</dbReference>
<protein>
    <recommendedName>
        <fullName evidence="4">Mitochondrial import inner membrane translocase subunit TIM16</fullName>
    </recommendedName>
    <alternativeName>
        <fullName evidence="3">Mitochondrial import inner membrane translocase subunit tim16</fullName>
    </alternativeName>
    <alternativeName>
        <fullName evidence="11 12">Presequence translocated-associated motor subunit PAM16</fullName>
    </alternativeName>
</protein>
<sequence>MSSPRAFIQILVIGSQIVGKALLEAGRQAAKNARHRPDTLSEAGVSNAVSGSVTDKLTREHRMTLDEAHLVLNTKKDQPIEQIIKNYEHLFSVNSPPAEPPARPSKAPTYSHYLLSKVVRARERIDAEINNDTSSQPPTPPPPSEKDNQNLSRQLFQLAHRRQTSPSSSSTSDVIRLMVGIALGGLGVVSLRLPFTLWSSSTHVLDLPSVFLTICLVAFFALIAYLTNPNESSFRAFLTEHVFRQHLSRLSEAQNTFETDDLDDDSPSRQSTSDDELHRTRKLPHHGLNASSTSDTSVPVVFHFANKASVSLRTPSYDFRSFFVITFAVVPPVEMAMIPLIPPSSHTHHHPLSTSPKPISWNNPCTRGSCFIGAFGRWWLAFEMNMQPRQVKLAAQNDALISSRLRPSDDNTIPLDSSLSQSLSRQEDLSGKTAAKLQQLGTTIPRRSSGSSRANNNLREKSSIQSLHKRDTVHQTNLQPRPTTPPPLPKSASLPLHAKRVPPSPELHKQPRNAPPSPILPTCSIPPSTVSQVPQQGSQLASDPSPIITDLLEQLEAARGATSDLQAQLAQAHTTAVATTASLEAEVAQARATKKSEEAARNALKTRTKSLDDARRHADSVKRESEKKLKAVETQRDNASDLIQRLDASVHSMKREMEEEVVRVEEKRVSDGEKRVALTLEIASKREELKNVEEQVQILAARARVLESTIAEETVRYEKLKEVKDKHMKEREKEKEKEKEDGASASPSLSSAWPPRLSSENSPGTIGALPSAFTGLPTHRPSPQLIQQTSHIQPNLNITISPTSHFRPFEPHSVVPSVPQDDPLSPTSASLIPSSLMQSIDILSPRGHTMSESEVITSPIDSPTSSGGGNIGTIYEEPFNFADNKEEVLHLPPVPGRIRFDDSSFASPSVAGNTALKLLQRPKSPSPSPSAPLAHSNTANSRRKWFGINSKEKGLNPDAKVFTLPSGGSSILASSISPQNNAIPNHNNVTGTIGSGVVLDDGFGRIGFGHAHTNSSTMRSLTSDIGTVGSATTAASPSPHFFHHPRSSLSAPSLQEGLFIHGNNTGRLSFRDSSSPPTRSAAPGPVVPPLPVPPFPFDGGFFSTLQNAFAPSPEEREALLRVLGGAGTSSANTSREKLTVVPSISGSGSSIVSNSGPLSSSGSGSSGSTSISSSGAASGSPSSSHRTTGSITNPSPRWNGNIAHMPITTRNHTHIHALSHSGHTHSASSRSGSQTQRSIFDPWAGEGKSDY</sequence>
<gene>
    <name evidence="15" type="ORF">Clacol_000753</name>
</gene>
<feature type="region of interest" description="Disordered" evidence="13">
    <location>
        <begin position="257"/>
        <end position="294"/>
    </location>
</feature>
<feature type="region of interest" description="Disordered" evidence="13">
    <location>
        <begin position="405"/>
        <end position="544"/>
    </location>
</feature>
<evidence type="ECO:0000256" key="4">
    <source>
        <dbReference type="ARBA" id="ARBA00020721"/>
    </source>
</evidence>
<keyword evidence="7" id="KW-0653">Protein transport</keyword>
<keyword evidence="9" id="KW-0496">Mitochondrion</keyword>
<feature type="compositionally biased region" description="Basic and acidic residues" evidence="13">
    <location>
        <begin position="458"/>
        <end position="473"/>
    </location>
</feature>
<evidence type="ECO:0000256" key="2">
    <source>
        <dbReference type="ARBA" id="ARBA00008817"/>
    </source>
</evidence>
<feature type="region of interest" description="Disordered" evidence="13">
    <location>
        <begin position="129"/>
        <end position="149"/>
    </location>
</feature>
<feature type="region of interest" description="Disordered" evidence="13">
    <location>
        <begin position="592"/>
        <end position="636"/>
    </location>
</feature>
<feature type="compositionally biased region" description="Low complexity" evidence="13">
    <location>
        <begin position="743"/>
        <end position="759"/>
    </location>
</feature>
<feature type="region of interest" description="Disordered" evidence="13">
    <location>
        <begin position="1126"/>
        <end position="1203"/>
    </location>
</feature>
<evidence type="ECO:0000256" key="13">
    <source>
        <dbReference type="SAM" id="MobiDB-lite"/>
    </source>
</evidence>
<evidence type="ECO:0000256" key="7">
    <source>
        <dbReference type="ARBA" id="ARBA00022927"/>
    </source>
</evidence>
<dbReference type="PANTHER" id="PTHR12388:SF0">
    <property type="entry name" value="MITOCHONDRIAL IMPORT INNER MEMBRANE TRANSLOCASE SUBUNIT TIM16"/>
    <property type="match status" value="1"/>
</dbReference>
<dbReference type="Proteomes" id="UP001050691">
    <property type="component" value="Unassembled WGS sequence"/>
</dbReference>
<keyword evidence="14" id="KW-0812">Transmembrane</keyword>
<feature type="transmembrane region" description="Helical" evidence="14">
    <location>
        <begin position="207"/>
        <end position="226"/>
    </location>
</feature>
<evidence type="ECO:0000256" key="3">
    <source>
        <dbReference type="ARBA" id="ARBA00013571"/>
    </source>
</evidence>
<keyword evidence="14" id="KW-1133">Transmembrane helix</keyword>
<feature type="compositionally biased region" description="Low complexity" evidence="13">
    <location>
        <begin position="446"/>
        <end position="457"/>
    </location>
</feature>
<feature type="region of interest" description="Disordered" evidence="13">
    <location>
        <begin position="801"/>
        <end position="831"/>
    </location>
</feature>
<dbReference type="GO" id="GO:0005744">
    <property type="term" value="C:TIM23 mitochondrial import inner membrane translocase complex"/>
    <property type="evidence" value="ECO:0007669"/>
    <property type="project" value="InterPro"/>
</dbReference>
<evidence type="ECO:0000256" key="12">
    <source>
        <dbReference type="ARBA" id="ARBA00031407"/>
    </source>
</evidence>
<feature type="region of interest" description="Disordered" evidence="13">
    <location>
        <begin position="725"/>
        <end position="783"/>
    </location>
</feature>
<keyword evidence="16" id="KW-1185">Reference proteome</keyword>
<dbReference type="InterPro" id="IPR005341">
    <property type="entry name" value="Tim16"/>
</dbReference>
<dbReference type="EMBL" id="BPWL01000001">
    <property type="protein sequence ID" value="GJJ06560.1"/>
    <property type="molecule type" value="Genomic_DNA"/>
</dbReference>
<evidence type="ECO:0000256" key="14">
    <source>
        <dbReference type="SAM" id="Phobius"/>
    </source>
</evidence>
<keyword evidence="5" id="KW-0813">Transport</keyword>
<keyword evidence="6" id="KW-0999">Mitochondrion inner membrane</keyword>
<organism evidence="15 16">
    <name type="scientific">Clathrus columnatus</name>
    <dbReference type="NCBI Taxonomy" id="1419009"/>
    <lineage>
        <taxon>Eukaryota</taxon>
        <taxon>Fungi</taxon>
        <taxon>Dikarya</taxon>
        <taxon>Basidiomycota</taxon>
        <taxon>Agaricomycotina</taxon>
        <taxon>Agaricomycetes</taxon>
        <taxon>Phallomycetidae</taxon>
        <taxon>Phallales</taxon>
        <taxon>Clathraceae</taxon>
        <taxon>Clathrus</taxon>
    </lineage>
</organism>
<comment type="subcellular location">
    <subcellularLocation>
        <location evidence="1">Mitochondrion inner membrane</location>
        <topology evidence="1">Peripheral membrane protein</topology>
    </subcellularLocation>
</comment>
<feature type="compositionally biased region" description="Low complexity" evidence="13">
    <location>
        <begin position="1142"/>
        <end position="1190"/>
    </location>
</feature>
<feature type="compositionally biased region" description="Polar residues" evidence="13">
    <location>
        <begin position="1224"/>
        <end position="1238"/>
    </location>
</feature>
<evidence type="ECO:0000313" key="16">
    <source>
        <dbReference type="Proteomes" id="UP001050691"/>
    </source>
</evidence>
<keyword evidence="10 14" id="KW-0472">Membrane</keyword>
<comment type="similarity">
    <text evidence="2">Belongs to the TIM16/PAM16 family.</text>
</comment>
<dbReference type="Gene3D" id="1.10.287.110">
    <property type="entry name" value="DnaJ domain"/>
    <property type="match status" value="1"/>
</dbReference>
<evidence type="ECO:0000256" key="1">
    <source>
        <dbReference type="ARBA" id="ARBA00004637"/>
    </source>
</evidence>
<accession>A0AAV5A0L3</accession>
<feature type="compositionally biased region" description="Basic and acidic residues" evidence="13">
    <location>
        <begin position="609"/>
        <end position="636"/>
    </location>
</feature>
<proteinExistence type="inferred from homology"/>
<evidence type="ECO:0000256" key="9">
    <source>
        <dbReference type="ARBA" id="ARBA00023128"/>
    </source>
</evidence>